<evidence type="ECO:0000313" key="2">
    <source>
        <dbReference type="Proteomes" id="UP000013827"/>
    </source>
</evidence>
<dbReference type="EnsemblProtists" id="EOD22920">
    <property type="protein sequence ID" value="EOD22920"/>
    <property type="gene ID" value="EMIHUDRAFT_432081"/>
</dbReference>
<sequence>MPDRPDEPIIAFDALSLRVRSEFGRSAFGQQAGAYAFGLAVMHTELFAGHQDANRIHAFTLEGQHTRTIRGEWSAPQDLCSINERLFLAATAATAAEAGSSEAGAIFEIGADGRVLQTFQHQAMLGIAMAKFGGLLIASLSPPHARRGAQQRLIALQGAS</sequence>
<reference evidence="1" key="2">
    <citation type="submission" date="2024-10" db="UniProtKB">
        <authorList>
            <consortium name="EnsemblProtists"/>
        </authorList>
    </citation>
    <scope>IDENTIFICATION</scope>
</reference>
<dbReference type="AlphaFoldDB" id="A0A0D3JHD5"/>
<dbReference type="PaxDb" id="2903-EOD22920"/>
<dbReference type="KEGG" id="ehx:EMIHUDRAFT_432081"/>
<dbReference type="Proteomes" id="UP000013827">
    <property type="component" value="Unassembled WGS sequence"/>
</dbReference>
<protein>
    <submittedName>
        <fullName evidence="1">Uncharacterized protein</fullName>
    </submittedName>
</protein>
<proteinExistence type="predicted"/>
<dbReference type="GeneID" id="17268467"/>
<reference evidence="2" key="1">
    <citation type="journal article" date="2013" name="Nature">
        <title>Pan genome of the phytoplankton Emiliania underpins its global distribution.</title>
        <authorList>
            <person name="Read B.A."/>
            <person name="Kegel J."/>
            <person name="Klute M.J."/>
            <person name="Kuo A."/>
            <person name="Lefebvre S.C."/>
            <person name="Maumus F."/>
            <person name="Mayer C."/>
            <person name="Miller J."/>
            <person name="Monier A."/>
            <person name="Salamov A."/>
            <person name="Young J."/>
            <person name="Aguilar M."/>
            <person name="Claverie J.M."/>
            <person name="Frickenhaus S."/>
            <person name="Gonzalez K."/>
            <person name="Herman E.K."/>
            <person name="Lin Y.C."/>
            <person name="Napier J."/>
            <person name="Ogata H."/>
            <person name="Sarno A.F."/>
            <person name="Shmutz J."/>
            <person name="Schroeder D."/>
            <person name="de Vargas C."/>
            <person name="Verret F."/>
            <person name="von Dassow P."/>
            <person name="Valentin K."/>
            <person name="Van de Peer Y."/>
            <person name="Wheeler G."/>
            <person name="Dacks J.B."/>
            <person name="Delwiche C.F."/>
            <person name="Dyhrman S.T."/>
            <person name="Glockner G."/>
            <person name="John U."/>
            <person name="Richards T."/>
            <person name="Worden A.Z."/>
            <person name="Zhang X."/>
            <person name="Grigoriev I.V."/>
            <person name="Allen A.E."/>
            <person name="Bidle K."/>
            <person name="Borodovsky M."/>
            <person name="Bowler C."/>
            <person name="Brownlee C."/>
            <person name="Cock J.M."/>
            <person name="Elias M."/>
            <person name="Gladyshev V.N."/>
            <person name="Groth M."/>
            <person name="Guda C."/>
            <person name="Hadaegh A."/>
            <person name="Iglesias-Rodriguez M.D."/>
            <person name="Jenkins J."/>
            <person name="Jones B.M."/>
            <person name="Lawson T."/>
            <person name="Leese F."/>
            <person name="Lindquist E."/>
            <person name="Lobanov A."/>
            <person name="Lomsadze A."/>
            <person name="Malik S.B."/>
            <person name="Marsh M.E."/>
            <person name="Mackinder L."/>
            <person name="Mock T."/>
            <person name="Mueller-Roeber B."/>
            <person name="Pagarete A."/>
            <person name="Parker M."/>
            <person name="Probert I."/>
            <person name="Quesneville H."/>
            <person name="Raines C."/>
            <person name="Rensing S.A."/>
            <person name="Riano-Pachon D.M."/>
            <person name="Richier S."/>
            <person name="Rokitta S."/>
            <person name="Shiraiwa Y."/>
            <person name="Soanes D.M."/>
            <person name="van der Giezen M."/>
            <person name="Wahlund T.M."/>
            <person name="Williams B."/>
            <person name="Wilson W."/>
            <person name="Wolfe G."/>
            <person name="Wurch L.L."/>
        </authorList>
    </citation>
    <scope>NUCLEOTIDE SEQUENCE</scope>
</reference>
<dbReference type="HOGENOM" id="CLU_1655443_0_0_1"/>
<organism evidence="1 2">
    <name type="scientific">Emiliania huxleyi (strain CCMP1516)</name>
    <dbReference type="NCBI Taxonomy" id="280463"/>
    <lineage>
        <taxon>Eukaryota</taxon>
        <taxon>Haptista</taxon>
        <taxon>Haptophyta</taxon>
        <taxon>Prymnesiophyceae</taxon>
        <taxon>Isochrysidales</taxon>
        <taxon>Noelaerhabdaceae</taxon>
        <taxon>Emiliania</taxon>
    </lineage>
</organism>
<keyword evidence="2" id="KW-1185">Reference proteome</keyword>
<accession>A0A0D3JHD5</accession>
<dbReference type="RefSeq" id="XP_005775349.1">
    <property type="nucleotide sequence ID" value="XM_005775292.1"/>
</dbReference>
<evidence type="ECO:0000313" key="1">
    <source>
        <dbReference type="EnsemblProtists" id="EOD22920"/>
    </source>
</evidence>
<name>A0A0D3JHD5_EMIH1</name>